<dbReference type="Pfam" id="PF13580">
    <property type="entry name" value="SIS_2"/>
    <property type="match status" value="1"/>
</dbReference>
<dbReference type="InterPro" id="IPR046348">
    <property type="entry name" value="SIS_dom_sf"/>
</dbReference>
<organism evidence="2 3">
    <name type="scientific">Paenibacillus agaridevorans</name>
    <dbReference type="NCBI Taxonomy" id="171404"/>
    <lineage>
        <taxon>Bacteria</taxon>
        <taxon>Bacillati</taxon>
        <taxon>Bacillota</taxon>
        <taxon>Bacilli</taxon>
        <taxon>Bacillales</taxon>
        <taxon>Paenibacillaceae</taxon>
        <taxon>Paenibacillus</taxon>
    </lineage>
</organism>
<evidence type="ECO:0000313" key="2">
    <source>
        <dbReference type="EMBL" id="GBG10149.1"/>
    </source>
</evidence>
<dbReference type="Proteomes" id="UP000245202">
    <property type="component" value="Unassembled WGS sequence"/>
</dbReference>
<dbReference type="InterPro" id="IPR001347">
    <property type="entry name" value="SIS_dom"/>
</dbReference>
<sequence>MLPLTYFQNMRSVLDKIESTQLNAIDQAARAIAGSLENGGIWHLLDTGHMLMYEGVGRTGGMMAVRPVRVTVDVSNPTRYREADVTRTRKKAFMDEIEGLPAFIVNKSNMLAGDILMIGSVSGINVLPVELALYARELGLTVIAITAVEYSSFLTSAHKSGKRLFEAADIVVDNCSNVGDTVLHVDELDIGLCPSSGIAASYLFWAIEARVVELLVAAGKKPSIYKSNHMPGAGTHNSEAWATYEKEGY</sequence>
<evidence type="ECO:0000313" key="3">
    <source>
        <dbReference type="Proteomes" id="UP000245202"/>
    </source>
</evidence>
<dbReference type="AlphaFoldDB" id="A0A2R5EWW8"/>
<proteinExistence type="predicted"/>
<dbReference type="SUPFAM" id="SSF53697">
    <property type="entry name" value="SIS domain"/>
    <property type="match status" value="1"/>
</dbReference>
<accession>A0A2R5EWW8</accession>
<reference evidence="2 3" key="1">
    <citation type="submission" date="2017-08" db="EMBL/GenBank/DDBJ databases">
        <title>Substantial Increase in Enzyme Production by Combined Drug-Resistance Mutations in Paenibacillus agaridevorans.</title>
        <authorList>
            <person name="Tanaka Y."/>
            <person name="Funane K."/>
            <person name="Hosaka T."/>
            <person name="Shiwa Y."/>
            <person name="Fujita N."/>
            <person name="Miyazaki T."/>
            <person name="Yoshikawa H."/>
            <person name="Murakami K."/>
            <person name="Kasahara K."/>
            <person name="Inaoka T."/>
            <person name="Hiraga Y."/>
            <person name="Ochi K."/>
        </authorList>
    </citation>
    <scope>NUCLEOTIDE SEQUENCE [LARGE SCALE GENOMIC DNA]</scope>
    <source>
        <strain evidence="2 3">T-3040</strain>
    </source>
</reference>
<dbReference type="GO" id="GO:0097367">
    <property type="term" value="F:carbohydrate derivative binding"/>
    <property type="evidence" value="ECO:0007669"/>
    <property type="project" value="InterPro"/>
</dbReference>
<name>A0A2R5EWW8_9BACL</name>
<dbReference type="Gene3D" id="3.40.50.10490">
    <property type="entry name" value="Glucose-6-phosphate isomerase like protein, domain 1"/>
    <property type="match status" value="1"/>
</dbReference>
<dbReference type="EMBL" id="BDQX01000291">
    <property type="protein sequence ID" value="GBG10149.1"/>
    <property type="molecule type" value="Genomic_DNA"/>
</dbReference>
<dbReference type="GO" id="GO:1901135">
    <property type="term" value="P:carbohydrate derivative metabolic process"/>
    <property type="evidence" value="ECO:0007669"/>
    <property type="project" value="InterPro"/>
</dbReference>
<gene>
    <name evidence="2" type="ORF">PAT3040_04867</name>
</gene>
<feature type="domain" description="SIS" evidence="1">
    <location>
        <begin position="5"/>
        <end position="146"/>
    </location>
</feature>
<comment type="caution">
    <text evidence="2">The sequence shown here is derived from an EMBL/GenBank/DDBJ whole genome shotgun (WGS) entry which is preliminary data.</text>
</comment>
<protein>
    <submittedName>
        <fullName evidence="2">SIS domain-containing protein</fullName>
    </submittedName>
</protein>
<evidence type="ECO:0000259" key="1">
    <source>
        <dbReference type="Pfam" id="PF13580"/>
    </source>
</evidence>
<keyword evidence="3" id="KW-1185">Reference proteome</keyword>
<dbReference type="RefSeq" id="WP_108994707.1">
    <property type="nucleotide sequence ID" value="NZ_BDQX01000291.1"/>
</dbReference>
<dbReference type="NCBIfam" id="NF002805">
    <property type="entry name" value="PRK02947.1"/>
    <property type="match status" value="1"/>
</dbReference>